<keyword evidence="1" id="KW-1133">Transmembrane helix</keyword>
<gene>
    <name evidence="2" type="ORF">RF11_00904</name>
</gene>
<evidence type="ECO:0000313" key="3">
    <source>
        <dbReference type="Proteomes" id="UP000031668"/>
    </source>
</evidence>
<keyword evidence="1" id="KW-0812">Transmembrane</keyword>
<sequence>MAAWWSEYSNYTIRYRNFYSFIINTRKDFKIGATLYQIQKTSGNNTIDVDIDFYLYIEIPEIGVDIGYNAARIKKIDYTDEILIVHFRDLDSKNKLVAKCKIVTSETDTSIDKCNTTLKMSNGIQYHILMTGGIILPKKTKFQFMDNPIVDFQFVDRVGKILLFIDEFSTTTQKYDHVIKYNSTTYRPCRPLQSTEITYECGFYGPRNDVSEIKKKIISDFFLFIFALCLFLSLRINLTTLAAGILTKHQQFIKFIKSNLVDVIIWF</sequence>
<dbReference type="AlphaFoldDB" id="A0A0C2J8Y3"/>
<evidence type="ECO:0000313" key="2">
    <source>
        <dbReference type="EMBL" id="KII65553.1"/>
    </source>
</evidence>
<dbReference type="EMBL" id="JWZT01003775">
    <property type="protein sequence ID" value="KII65553.1"/>
    <property type="molecule type" value="Genomic_DNA"/>
</dbReference>
<accession>A0A0C2J8Y3</accession>
<name>A0A0C2J8Y3_THEKT</name>
<comment type="caution">
    <text evidence="2">The sequence shown here is derived from an EMBL/GenBank/DDBJ whole genome shotgun (WGS) entry which is preliminary data.</text>
</comment>
<dbReference type="Proteomes" id="UP000031668">
    <property type="component" value="Unassembled WGS sequence"/>
</dbReference>
<feature type="transmembrane region" description="Helical" evidence="1">
    <location>
        <begin position="221"/>
        <end position="247"/>
    </location>
</feature>
<organism evidence="2 3">
    <name type="scientific">Thelohanellus kitauei</name>
    <name type="common">Myxosporean</name>
    <dbReference type="NCBI Taxonomy" id="669202"/>
    <lineage>
        <taxon>Eukaryota</taxon>
        <taxon>Metazoa</taxon>
        <taxon>Cnidaria</taxon>
        <taxon>Myxozoa</taxon>
        <taxon>Myxosporea</taxon>
        <taxon>Bivalvulida</taxon>
        <taxon>Platysporina</taxon>
        <taxon>Myxobolidae</taxon>
        <taxon>Thelohanellus</taxon>
    </lineage>
</organism>
<evidence type="ECO:0000256" key="1">
    <source>
        <dbReference type="SAM" id="Phobius"/>
    </source>
</evidence>
<keyword evidence="3" id="KW-1185">Reference proteome</keyword>
<reference evidence="2 3" key="1">
    <citation type="journal article" date="2014" name="Genome Biol. Evol.">
        <title>The genome of the myxosporean Thelohanellus kitauei shows adaptations to nutrient acquisition within its fish host.</title>
        <authorList>
            <person name="Yang Y."/>
            <person name="Xiong J."/>
            <person name="Zhou Z."/>
            <person name="Huo F."/>
            <person name="Miao W."/>
            <person name="Ran C."/>
            <person name="Liu Y."/>
            <person name="Zhang J."/>
            <person name="Feng J."/>
            <person name="Wang M."/>
            <person name="Wang M."/>
            <person name="Wang L."/>
            <person name="Yao B."/>
        </authorList>
    </citation>
    <scope>NUCLEOTIDE SEQUENCE [LARGE SCALE GENOMIC DNA]</scope>
    <source>
        <strain evidence="2">Wuqing</strain>
    </source>
</reference>
<protein>
    <submittedName>
        <fullName evidence="2">Uncharacterized protein</fullName>
    </submittedName>
</protein>
<proteinExistence type="predicted"/>
<keyword evidence="1" id="KW-0472">Membrane</keyword>